<dbReference type="Pfam" id="PF13193">
    <property type="entry name" value="AMP-binding_C"/>
    <property type="match status" value="1"/>
</dbReference>
<dbReference type="GO" id="GO:0004467">
    <property type="term" value="F:long-chain fatty acid-CoA ligase activity"/>
    <property type="evidence" value="ECO:0007669"/>
    <property type="project" value="UniProtKB-EC"/>
</dbReference>
<feature type="domain" description="AMP-binding enzyme C-terminal" evidence="5">
    <location>
        <begin position="395"/>
        <end position="466"/>
    </location>
</feature>
<comment type="caution">
    <text evidence="6">The sequence shown here is derived from an EMBL/GenBank/DDBJ whole genome shotgun (WGS) entry which is preliminary data.</text>
</comment>
<dbReference type="InterPro" id="IPR045851">
    <property type="entry name" value="AMP-bd_C_sf"/>
</dbReference>
<evidence type="ECO:0000256" key="1">
    <source>
        <dbReference type="ARBA" id="ARBA00006432"/>
    </source>
</evidence>
<keyword evidence="7" id="KW-1185">Reference proteome</keyword>
<evidence type="ECO:0000256" key="3">
    <source>
        <dbReference type="SAM" id="Phobius"/>
    </source>
</evidence>
<dbReference type="RefSeq" id="WP_307340489.1">
    <property type="nucleotide sequence ID" value="NZ_JAUSUD010000007.1"/>
</dbReference>
<accession>A0ABT9ZEK9</accession>
<name>A0ABT9ZEK9_9BACI</name>
<sequence length="480" mass="54478">MRITSPYKKTASLAPIRPAIVTERQTLSYDDWNKLVQRTAASFCKEPSKNRRVFLLLPNGYLFLQLFAGASEAGWASIVGDIRWKRQEIEERVKQVKPDLIIADSSLRSKVCEQNVMIIYTECIDEWMSQTGEYNREVSNVPFYIGFTSGSTGTPKPFTRSHESWIESFACNQRDLAMNETEHILIPGSFVNSTFLYGAISTLFLGGTIYILEKFSAKALLKYIETYPITYVYVVPTMLQSLLAECTNHEMKTTFISTGAKLLPHTKSQLKRQFPNVRIVEFYGASELSYVSYLKDEDEEDYAHTVGRPFNNVAISIRNDKGQEVTPGHPGKLYVKSKMLFDGYLHDEQATQDVKQGEWATVHDLAKLDENGYITILGRENDMILYGGINIYPQEIEQVLRTYIGVEEVAVVGVKDEYWGEKPAVAVKGTASITSLKRFCLENLASYKIPRIWRKVNDFPLTSGGKISRTDIKNWFENGG</sequence>
<gene>
    <name evidence="6" type="ORF">J2S19_001965</name>
</gene>
<dbReference type="Gene3D" id="3.30.300.30">
    <property type="match status" value="1"/>
</dbReference>
<dbReference type="SUPFAM" id="SSF56801">
    <property type="entry name" value="Acetyl-CoA synthetase-like"/>
    <property type="match status" value="1"/>
</dbReference>
<evidence type="ECO:0000259" key="4">
    <source>
        <dbReference type="Pfam" id="PF00501"/>
    </source>
</evidence>
<keyword evidence="3" id="KW-0472">Membrane</keyword>
<keyword evidence="3" id="KW-1133">Transmembrane helix</keyword>
<dbReference type="PANTHER" id="PTHR43201">
    <property type="entry name" value="ACYL-COA SYNTHETASE"/>
    <property type="match status" value="1"/>
</dbReference>
<dbReference type="PANTHER" id="PTHR43201:SF5">
    <property type="entry name" value="MEDIUM-CHAIN ACYL-COA LIGASE ACSF2, MITOCHONDRIAL"/>
    <property type="match status" value="1"/>
</dbReference>
<dbReference type="NCBIfam" id="NF005797">
    <property type="entry name" value="PRK07638.1"/>
    <property type="match status" value="1"/>
</dbReference>
<evidence type="ECO:0000313" key="7">
    <source>
        <dbReference type="Proteomes" id="UP001234495"/>
    </source>
</evidence>
<dbReference type="InterPro" id="IPR000873">
    <property type="entry name" value="AMP-dep_synth/lig_dom"/>
</dbReference>
<dbReference type="InterPro" id="IPR020845">
    <property type="entry name" value="AMP-binding_CS"/>
</dbReference>
<dbReference type="InterPro" id="IPR042099">
    <property type="entry name" value="ANL_N_sf"/>
</dbReference>
<protein>
    <submittedName>
        <fullName evidence="6">Long-chain acyl-CoA synthetase</fullName>
        <ecNumber evidence="6">6.2.1.3</ecNumber>
    </submittedName>
</protein>
<reference evidence="6 7" key="1">
    <citation type="submission" date="2023-07" db="EMBL/GenBank/DDBJ databases">
        <title>Genomic Encyclopedia of Type Strains, Phase IV (KMG-IV): sequencing the most valuable type-strain genomes for metagenomic binning, comparative biology and taxonomic classification.</title>
        <authorList>
            <person name="Goeker M."/>
        </authorList>
    </citation>
    <scope>NUCLEOTIDE SEQUENCE [LARGE SCALE GENOMIC DNA]</scope>
    <source>
        <strain evidence="6 7">DSM 29005</strain>
    </source>
</reference>
<dbReference type="PROSITE" id="PS00455">
    <property type="entry name" value="AMP_BINDING"/>
    <property type="match status" value="1"/>
</dbReference>
<dbReference type="Gene3D" id="3.40.50.12780">
    <property type="entry name" value="N-terminal domain of ligase-like"/>
    <property type="match status" value="1"/>
</dbReference>
<proteinExistence type="inferred from homology"/>
<keyword evidence="3" id="KW-0812">Transmembrane</keyword>
<evidence type="ECO:0000256" key="2">
    <source>
        <dbReference type="ARBA" id="ARBA00022598"/>
    </source>
</evidence>
<organism evidence="6 7">
    <name type="scientific">Metabacillus malikii</name>
    <dbReference type="NCBI Taxonomy" id="1504265"/>
    <lineage>
        <taxon>Bacteria</taxon>
        <taxon>Bacillati</taxon>
        <taxon>Bacillota</taxon>
        <taxon>Bacilli</taxon>
        <taxon>Bacillales</taxon>
        <taxon>Bacillaceae</taxon>
        <taxon>Metabacillus</taxon>
    </lineage>
</organism>
<comment type="similarity">
    <text evidence="1">Belongs to the ATP-dependent AMP-binding enzyme family.</text>
</comment>
<dbReference type="EMBL" id="JAUSUD010000007">
    <property type="protein sequence ID" value="MDQ0230709.1"/>
    <property type="molecule type" value="Genomic_DNA"/>
</dbReference>
<evidence type="ECO:0000313" key="6">
    <source>
        <dbReference type="EMBL" id="MDQ0230709.1"/>
    </source>
</evidence>
<dbReference type="EC" id="6.2.1.3" evidence="6"/>
<dbReference type="Proteomes" id="UP001234495">
    <property type="component" value="Unassembled WGS sequence"/>
</dbReference>
<evidence type="ECO:0000259" key="5">
    <source>
        <dbReference type="Pfam" id="PF13193"/>
    </source>
</evidence>
<feature type="domain" description="AMP-dependent synthetase/ligase" evidence="4">
    <location>
        <begin position="10"/>
        <end position="345"/>
    </location>
</feature>
<keyword evidence="2 6" id="KW-0436">Ligase</keyword>
<dbReference type="Pfam" id="PF00501">
    <property type="entry name" value="AMP-binding"/>
    <property type="match status" value="1"/>
</dbReference>
<dbReference type="InterPro" id="IPR025110">
    <property type="entry name" value="AMP-bd_C"/>
</dbReference>
<feature type="transmembrane region" description="Helical" evidence="3">
    <location>
        <begin position="194"/>
        <end position="212"/>
    </location>
</feature>